<keyword evidence="3" id="KW-0732">Signal</keyword>
<dbReference type="InterPro" id="IPR008758">
    <property type="entry name" value="Peptidase_S28"/>
</dbReference>
<dbReference type="Proteomes" id="UP001152562">
    <property type="component" value="Unassembled WGS sequence"/>
</dbReference>
<gene>
    <name evidence="6" type="ORF">PIBRA_LOCUS7904</name>
</gene>
<keyword evidence="4" id="KW-0378">Hydrolase</keyword>
<dbReference type="AlphaFoldDB" id="A0A9P0XDZ6"/>
<protein>
    <recommendedName>
        <fullName evidence="8">Serine protease K12H4.7</fullName>
    </recommendedName>
</protein>
<evidence type="ECO:0000313" key="7">
    <source>
        <dbReference type="Proteomes" id="UP001152562"/>
    </source>
</evidence>
<dbReference type="PANTHER" id="PTHR11010">
    <property type="entry name" value="PROTEASE S28 PRO-X CARBOXYPEPTIDASE-RELATED"/>
    <property type="match status" value="1"/>
</dbReference>
<dbReference type="Gene3D" id="1.20.120.980">
    <property type="entry name" value="Serine carboxypeptidase S28, SKS domain"/>
    <property type="match status" value="1"/>
</dbReference>
<organism evidence="6 7">
    <name type="scientific">Pieris brassicae</name>
    <name type="common">White butterfly</name>
    <name type="synonym">Large white butterfly</name>
    <dbReference type="NCBI Taxonomy" id="7116"/>
    <lineage>
        <taxon>Eukaryota</taxon>
        <taxon>Metazoa</taxon>
        <taxon>Ecdysozoa</taxon>
        <taxon>Arthropoda</taxon>
        <taxon>Hexapoda</taxon>
        <taxon>Insecta</taxon>
        <taxon>Pterygota</taxon>
        <taxon>Neoptera</taxon>
        <taxon>Endopterygota</taxon>
        <taxon>Lepidoptera</taxon>
        <taxon>Glossata</taxon>
        <taxon>Ditrysia</taxon>
        <taxon>Papilionoidea</taxon>
        <taxon>Pieridae</taxon>
        <taxon>Pierinae</taxon>
        <taxon>Pieris</taxon>
    </lineage>
</organism>
<evidence type="ECO:0000256" key="1">
    <source>
        <dbReference type="ARBA" id="ARBA00011079"/>
    </source>
</evidence>
<dbReference type="Gene3D" id="3.40.50.1820">
    <property type="entry name" value="alpha/beta hydrolase"/>
    <property type="match status" value="1"/>
</dbReference>
<dbReference type="GO" id="GO:0008239">
    <property type="term" value="F:dipeptidyl-peptidase activity"/>
    <property type="evidence" value="ECO:0007669"/>
    <property type="project" value="TreeGrafter"/>
</dbReference>
<name>A0A9P0XDZ6_PIEBR</name>
<dbReference type="GO" id="GO:0006508">
    <property type="term" value="P:proteolysis"/>
    <property type="evidence" value="ECO:0007669"/>
    <property type="project" value="UniProtKB-KW"/>
</dbReference>
<evidence type="ECO:0000256" key="3">
    <source>
        <dbReference type="ARBA" id="ARBA00022729"/>
    </source>
</evidence>
<dbReference type="InterPro" id="IPR029058">
    <property type="entry name" value="AB_hydrolase_fold"/>
</dbReference>
<proteinExistence type="inferred from homology"/>
<dbReference type="Pfam" id="PF05577">
    <property type="entry name" value="Peptidase_S28"/>
    <property type="match status" value="1"/>
</dbReference>
<comment type="similarity">
    <text evidence="1">Belongs to the peptidase S28 family.</text>
</comment>
<sequence length="478" mass="54806">MTVFKAVIIFQYLQFVYTSSVFYNSGFKYLTENVLHQIASSADISTTNTRWILQKVDHFDDKSETWKMRYFENLQFFKDKGPVYIYIGGESEASPRYLSAGIIKALAQETNGAMFMTEHRYYGKSLPFDDILGDVKHMKWLSSRQALADIAHLIKSIKTNPTFKLSKVVVIGGSYAGSLAAWMRLMYSDLVDAAISSSGPVLAKKDFFEYIEKVNEDYELYGTEECLDKIKKDFVTYEKMLQSPKGIEELKNKFNICPECDMNVVENQWVFFSSITAEFMFNSQYGNPQRIKEHCSTIDNSMRYNTSNTMLWNSKSNCISFSFDYMIKGIQKTLWAYSWFYQTCTEFGYFQTTTSDLQPFGKVLPLDFYVKTCRNVYGSDFNEARVDKGVDTTNKIYGGLSPNVTRVVFVNGDMDPWSKLGIVEDLSSEAPATVIHRASHCADLFPEVPSATEEIKEAAKHVKYLIKRWIGVDDNSMF</sequence>
<dbReference type="EMBL" id="CALOZG010000013">
    <property type="protein sequence ID" value="CAH4031373.1"/>
    <property type="molecule type" value="Genomic_DNA"/>
</dbReference>
<reference evidence="6" key="1">
    <citation type="submission" date="2022-05" db="EMBL/GenBank/DDBJ databases">
        <authorList>
            <person name="Okamura Y."/>
        </authorList>
    </citation>
    <scope>NUCLEOTIDE SEQUENCE</scope>
</reference>
<comment type="caution">
    <text evidence="6">The sequence shown here is derived from an EMBL/GenBank/DDBJ whole genome shotgun (WGS) entry which is preliminary data.</text>
</comment>
<evidence type="ECO:0000256" key="2">
    <source>
        <dbReference type="ARBA" id="ARBA00022670"/>
    </source>
</evidence>
<keyword evidence="7" id="KW-1185">Reference proteome</keyword>
<keyword evidence="2" id="KW-0645">Protease</keyword>
<evidence type="ECO:0000256" key="5">
    <source>
        <dbReference type="ARBA" id="ARBA00023180"/>
    </source>
</evidence>
<evidence type="ECO:0000313" key="6">
    <source>
        <dbReference type="EMBL" id="CAH4031373.1"/>
    </source>
</evidence>
<keyword evidence="5" id="KW-0325">Glycoprotein</keyword>
<dbReference type="PANTHER" id="PTHR11010:SF5">
    <property type="entry name" value="RE36938P-RELATED"/>
    <property type="match status" value="1"/>
</dbReference>
<dbReference type="GO" id="GO:0070008">
    <property type="term" value="F:serine-type exopeptidase activity"/>
    <property type="evidence" value="ECO:0007669"/>
    <property type="project" value="InterPro"/>
</dbReference>
<dbReference type="InterPro" id="IPR042269">
    <property type="entry name" value="Ser_carbopepase_S28_SKS"/>
</dbReference>
<accession>A0A9P0XDZ6</accession>
<dbReference type="SUPFAM" id="SSF53474">
    <property type="entry name" value="alpha/beta-Hydrolases"/>
    <property type="match status" value="1"/>
</dbReference>
<evidence type="ECO:0008006" key="8">
    <source>
        <dbReference type="Google" id="ProtNLM"/>
    </source>
</evidence>
<evidence type="ECO:0000256" key="4">
    <source>
        <dbReference type="ARBA" id="ARBA00022801"/>
    </source>
</evidence>